<evidence type="ECO:0000256" key="9">
    <source>
        <dbReference type="RuleBase" id="RU003357"/>
    </source>
</evidence>
<keyword evidence="3 8" id="KW-1134">Transmembrane beta strand</keyword>
<dbReference type="InterPro" id="IPR036942">
    <property type="entry name" value="Beta-barrel_TonB_sf"/>
</dbReference>
<dbReference type="InterPro" id="IPR012910">
    <property type="entry name" value="Plug_dom"/>
</dbReference>
<sequence>MVRLIRVRLVFLVTVCIGLPLLSLAQSEARIQISGSVVEGESGSNLAGVSVRLQSSAVSVMTDSKGRFMILVPLEGDTLVFSMTGYERLKLFSGRMASSMLVAKLEKSKVLLDQVEIINTGFQRLPKERATGSFTLVDRGQYDQQIGINALSRLATISNGVVGVASRVGFFAKDALLVRGMSTYTSGLSKPLVVVDNFEYMGDINNINPNDIESVSILKDAAAGSIWGAKAANGVIVITTKKGKLGQRLKVTASSTVNIGQEPDLFFLREIGSSDLIDLELFLFDKKYRFTDTARSTHPPFSAAYELLFANRSGKLSTQDLQVKLAEMRGRDVRNDFQRYFYQRSLDQQYATSLSGGAERYAWSFSAGLDQNQGNLHERYTRNTIRFSNQFVFSKKLSVLLELSYAGSKSTNGRPSYGSIRPANATLPMYTSFADEQGNALPLYIQYRQGFIDQLGGGKLLDWKYYPLNDYTFINNTSSTSDMNVNVGLDYKLLNWLAVGLKYRYQRQLRRIQTLSDQQSFTVRNQVNNFTQISSAGVVTNKLPKGAIFDWSDNALNAQNFRAQLNAGKNWTDHRLDVIAGVEVSQNLQEIMQDRTYGYNPQTLGFVNVDLTSQYPLLATGGNAMISSSKDFNRFNYRFLSFFSNAAYTYLGRYTLSASARRDASNLFGQLTNDRWKPLWSVGGAWIVSKEPFFNFSPLSELKLRGSYGVQGNVDPNKVALTTLAYSGQNPFTQLPIARIGNYANPELKWEQVGILNLGVDFSVFKGRINGSIEYYHKRLKDMYAAVPVDLTTGIGSSVIRNIGTGTGHGMDIQLSGNYLLGKVVMRHDVVVNTYSDRIVRLYAPPALASQAMSNGLAMFEGYSPSAIFAYRWAGLDPLTGDPRGYLDGAVSSDYTAVVNKTTFADIRYMGTLLPKVFGSVGTGISWKGISLSARLSYKLGYYFRRESISYVPLIAQLSGNGDYAQRWQHPGDEVFTNVPSFVYPATAARDELYRNSEILVERADHIRLQLLSLSYAFDKTGIKKLPFERLQVFSTLSNVGIIWRANHLGLDPDYASLPSQRQFAFGIKLDF</sequence>
<dbReference type="InterPro" id="IPR000531">
    <property type="entry name" value="Beta-barrel_TonB"/>
</dbReference>
<dbReference type="Pfam" id="PF13715">
    <property type="entry name" value="CarbopepD_reg_2"/>
    <property type="match status" value="1"/>
</dbReference>
<evidence type="ECO:0000256" key="1">
    <source>
        <dbReference type="ARBA" id="ARBA00004571"/>
    </source>
</evidence>
<keyword evidence="4 8" id="KW-0812">Transmembrane</keyword>
<evidence type="ECO:0000256" key="3">
    <source>
        <dbReference type="ARBA" id="ARBA00022452"/>
    </source>
</evidence>
<reference evidence="12" key="1">
    <citation type="submission" date="2019-11" db="EMBL/GenBank/DDBJ databases">
        <title>Description of Pedobacter sp. LMG 31464T.</title>
        <authorList>
            <person name="Carlier A."/>
            <person name="Qi S."/>
            <person name="Vandamme P."/>
        </authorList>
    </citation>
    <scope>NUCLEOTIDE SEQUENCE</scope>
    <source>
        <strain evidence="12">LMG 31464</strain>
    </source>
</reference>
<dbReference type="InterPro" id="IPR023997">
    <property type="entry name" value="TonB-dep_OMP_SusC/RagA_CS"/>
</dbReference>
<evidence type="ECO:0000259" key="11">
    <source>
        <dbReference type="Pfam" id="PF07715"/>
    </source>
</evidence>
<gene>
    <name evidence="12" type="ORF">GM921_09925</name>
</gene>
<keyword evidence="13" id="KW-1185">Reference proteome</keyword>
<dbReference type="NCBIfam" id="TIGR04057">
    <property type="entry name" value="SusC_RagA_signa"/>
    <property type="match status" value="1"/>
</dbReference>
<dbReference type="InterPro" id="IPR023996">
    <property type="entry name" value="TonB-dep_OMP_SusC/RagA"/>
</dbReference>
<dbReference type="Pfam" id="PF07715">
    <property type="entry name" value="Plug"/>
    <property type="match status" value="1"/>
</dbReference>
<keyword evidence="5 9" id="KW-0798">TonB box</keyword>
<name>A0A923E043_9SPHI</name>
<comment type="caution">
    <text evidence="12">The sequence shown here is derived from an EMBL/GenBank/DDBJ whole genome shotgun (WGS) entry which is preliminary data.</text>
</comment>
<evidence type="ECO:0000256" key="8">
    <source>
        <dbReference type="PROSITE-ProRule" id="PRU01360"/>
    </source>
</evidence>
<keyword evidence="7 8" id="KW-0998">Cell outer membrane</keyword>
<evidence type="ECO:0000256" key="2">
    <source>
        <dbReference type="ARBA" id="ARBA00022448"/>
    </source>
</evidence>
<evidence type="ECO:0000256" key="7">
    <source>
        <dbReference type="ARBA" id="ARBA00023237"/>
    </source>
</evidence>
<dbReference type="AlphaFoldDB" id="A0A923E043"/>
<dbReference type="InterPro" id="IPR037066">
    <property type="entry name" value="Plug_dom_sf"/>
</dbReference>
<evidence type="ECO:0000256" key="5">
    <source>
        <dbReference type="ARBA" id="ARBA00023077"/>
    </source>
</evidence>
<dbReference type="SUPFAM" id="SSF49464">
    <property type="entry name" value="Carboxypeptidase regulatory domain-like"/>
    <property type="match status" value="1"/>
</dbReference>
<evidence type="ECO:0000256" key="6">
    <source>
        <dbReference type="ARBA" id="ARBA00023136"/>
    </source>
</evidence>
<dbReference type="RefSeq" id="WP_235969818.1">
    <property type="nucleotide sequence ID" value="NZ_WNXD01000002.1"/>
</dbReference>
<dbReference type="InterPro" id="IPR039426">
    <property type="entry name" value="TonB-dep_rcpt-like"/>
</dbReference>
<feature type="domain" description="TonB-dependent receptor plug" evidence="11">
    <location>
        <begin position="127"/>
        <end position="235"/>
    </location>
</feature>
<dbReference type="PROSITE" id="PS52016">
    <property type="entry name" value="TONB_DEPENDENT_REC_3"/>
    <property type="match status" value="1"/>
</dbReference>
<proteinExistence type="inferred from homology"/>
<dbReference type="GO" id="GO:0009279">
    <property type="term" value="C:cell outer membrane"/>
    <property type="evidence" value="ECO:0007669"/>
    <property type="project" value="UniProtKB-SubCell"/>
</dbReference>
<feature type="domain" description="TonB-dependent receptor-like beta-barrel" evidence="10">
    <location>
        <begin position="457"/>
        <end position="828"/>
    </location>
</feature>
<comment type="similarity">
    <text evidence="8 9">Belongs to the TonB-dependent receptor family.</text>
</comment>
<dbReference type="NCBIfam" id="TIGR04056">
    <property type="entry name" value="OMP_RagA_SusC"/>
    <property type="match status" value="1"/>
</dbReference>
<dbReference type="EMBL" id="WNXD01000002">
    <property type="protein sequence ID" value="MBB2145805.1"/>
    <property type="molecule type" value="Genomic_DNA"/>
</dbReference>
<dbReference type="InterPro" id="IPR008969">
    <property type="entry name" value="CarboxyPept-like_regulatory"/>
</dbReference>
<dbReference type="Gene3D" id="2.60.40.1120">
    <property type="entry name" value="Carboxypeptidase-like, regulatory domain"/>
    <property type="match status" value="1"/>
</dbReference>
<keyword evidence="6 8" id="KW-0472">Membrane</keyword>
<protein>
    <submittedName>
        <fullName evidence="12">SusC/RagA family TonB-linked outer membrane protein</fullName>
    </submittedName>
</protein>
<dbReference type="SUPFAM" id="SSF56935">
    <property type="entry name" value="Porins"/>
    <property type="match status" value="1"/>
</dbReference>
<dbReference type="Gene3D" id="2.170.130.10">
    <property type="entry name" value="TonB-dependent receptor, plug domain"/>
    <property type="match status" value="1"/>
</dbReference>
<dbReference type="Proteomes" id="UP000601055">
    <property type="component" value="Unassembled WGS sequence"/>
</dbReference>
<evidence type="ECO:0000313" key="13">
    <source>
        <dbReference type="Proteomes" id="UP000601055"/>
    </source>
</evidence>
<accession>A0A923E043</accession>
<organism evidence="12 13">
    <name type="scientific">Pedobacter planticolens</name>
    <dbReference type="NCBI Taxonomy" id="2679964"/>
    <lineage>
        <taxon>Bacteria</taxon>
        <taxon>Pseudomonadati</taxon>
        <taxon>Bacteroidota</taxon>
        <taxon>Sphingobacteriia</taxon>
        <taxon>Sphingobacteriales</taxon>
        <taxon>Sphingobacteriaceae</taxon>
        <taxon>Pedobacter</taxon>
    </lineage>
</organism>
<comment type="subcellular location">
    <subcellularLocation>
        <location evidence="1 8">Cell outer membrane</location>
        <topology evidence="1 8">Multi-pass membrane protein</topology>
    </subcellularLocation>
</comment>
<dbReference type="Pfam" id="PF00593">
    <property type="entry name" value="TonB_dep_Rec_b-barrel"/>
    <property type="match status" value="1"/>
</dbReference>
<evidence type="ECO:0000256" key="4">
    <source>
        <dbReference type="ARBA" id="ARBA00022692"/>
    </source>
</evidence>
<dbReference type="Gene3D" id="2.40.170.20">
    <property type="entry name" value="TonB-dependent receptor, beta-barrel domain"/>
    <property type="match status" value="1"/>
</dbReference>
<keyword evidence="2 8" id="KW-0813">Transport</keyword>
<evidence type="ECO:0000313" key="12">
    <source>
        <dbReference type="EMBL" id="MBB2145805.1"/>
    </source>
</evidence>
<evidence type="ECO:0000259" key="10">
    <source>
        <dbReference type="Pfam" id="PF00593"/>
    </source>
</evidence>